<dbReference type="Pfam" id="PF20033">
    <property type="entry name" value="DUF6438"/>
    <property type="match status" value="1"/>
</dbReference>
<evidence type="ECO:0000256" key="1">
    <source>
        <dbReference type="SAM" id="SignalP"/>
    </source>
</evidence>
<name>A0A1L5BNX7_SPHIB</name>
<proteinExistence type="predicted"/>
<dbReference type="AlphaFoldDB" id="A0A1L5BNX7"/>
<feature type="domain" description="DUF6438" evidence="2">
    <location>
        <begin position="34"/>
        <end position="126"/>
    </location>
</feature>
<dbReference type="PROSITE" id="PS51257">
    <property type="entry name" value="PROKAR_LIPOPROTEIN"/>
    <property type="match status" value="1"/>
</dbReference>
<accession>A0A1L5BNX7</accession>
<gene>
    <name evidence="3" type="ORF">SIDU_08900</name>
</gene>
<feature type="chain" id="PRO_5009860133" description="DUF6438 domain-containing protein" evidence="1">
    <location>
        <begin position="24"/>
        <end position="171"/>
    </location>
</feature>
<dbReference type="Proteomes" id="UP000004550">
    <property type="component" value="Chromosome"/>
</dbReference>
<dbReference type="EMBL" id="CP013070">
    <property type="protein sequence ID" value="APL94611.1"/>
    <property type="molecule type" value="Genomic_DNA"/>
</dbReference>
<protein>
    <recommendedName>
        <fullName evidence="2">DUF6438 domain-containing protein</fullName>
    </recommendedName>
</protein>
<dbReference type="GeneID" id="29272705"/>
<dbReference type="InterPro" id="IPR045497">
    <property type="entry name" value="DUF6438"/>
</dbReference>
<evidence type="ECO:0000313" key="3">
    <source>
        <dbReference type="EMBL" id="APL94611.1"/>
    </source>
</evidence>
<reference evidence="3 4" key="1">
    <citation type="journal article" date="2012" name="J. Bacteriol.">
        <title>Genome sequence of Sphingobium indicum B90A, a hexachlorocyclohexane-degrading bacterium.</title>
        <authorList>
            <person name="Anand S."/>
            <person name="Sangwan N."/>
            <person name="Lata P."/>
            <person name="Kaur J."/>
            <person name="Dua A."/>
            <person name="Singh A.K."/>
            <person name="Verma M."/>
            <person name="Kaur J."/>
            <person name="Khurana J.P."/>
            <person name="Khurana P."/>
            <person name="Mathur S."/>
            <person name="Lal R."/>
        </authorList>
    </citation>
    <scope>NUCLEOTIDE SEQUENCE [LARGE SCALE GENOMIC DNA]</scope>
    <source>
        <strain evidence="4">DSM 16412 / CCM 7286 / MTCC 6364 / B90A</strain>
    </source>
</reference>
<feature type="signal peptide" evidence="1">
    <location>
        <begin position="1"/>
        <end position="23"/>
    </location>
</feature>
<dbReference type="KEGG" id="sinb:SIDU_08900"/>
<evidence type="ECO:0000313" key="4">
    <source>
        <dbReference type="Proteomes" id="UP000004550"/>
    </source>
</evidence>
<sequence>MRTKALSILAALALLGGCAMEQAELEKPTLAGDTIRFSAGPCFGACPSYSLRVTPDGSGLIEPQRFTAIPGPTRFTVTPAQYRRFRAALAQFRPAQGTVRRIGQGENCVRFATDMPGYVIEWTRGEAPPTRLEFQSGCMDAGYGKLRAAIASIPRMLDVAAMVKPTAAKGR</sequence>
<keyword evidence="1" id="KW-0732">Signal</keyword>
<organism evidence="3 4">
    <name type="scientific">Sphingobium indicum (strain DSM 16412 / CCM 7286 / MTCC 6364 / B90A)</name>
    <dbReference type="NCBI Taxonomy" id="861109"/>
    <lineage>
        <taxon>Bacteria</taxon>
        <taxon>Pseudomonadati</taxon>
        <taxon>Pseudomonadota</taxon>
        <taxon>Alphaproteobacteria</taxon>
        <taxon>Sphingomonadales</taxon>
        <taxon>Sphingomonadaceae</taxon>
        <taxon>Sphingobium</taxon>
    </lineage>
</organism>
<evidence type="ECO:0000259" key="2">
    <source>
        <dbReference type="Pfam" id="PF20033"/>
    </source>
</evidence>
<dbReference type="RefSeq" id="WP_007687160.1">
    <property type="nucleotide sequence ID" value="NZ_CP013070.1"/>
</dbReference>